<evidence type="ECO:0000256" key="3">
    <source>
        <dbReference type="ARBA" id="ARBA00022691"/>
    </source>
</evidence>
<sequence length="226" mass="24981">MGELEEIKARYARREPTGSIYGLHHNDAFLALHQRDAIMRNLVVGVHPGGFEGLRVLEVGCGSGMNLVRFLMWGVAPANLVGVDLLPERCEAARVNLPAAATILEGDAAEIDFEQPFDVVLQSTTLSSILDPDLRRRVAETMWQLTAPGGAVLSYDFAVNNPKNPDVRKVTVPELRELFPEGEMTARRVTLAPPVGRRVGRWPLAYKALSKVPPLLSHRLVLFRKD</sequence>
<dbReference type="AlphaFoldDB" id="A0A2R7Z313"/>
<dbReference type="InterPro" id="IPR029063">
    <property type="entry name" value="SAM-dependent_MTases_sf"/>
</dbReference>
<organism evidence="5 6">
    <name type="scientific">Nocardioides currus</name>
    <dbReference type="NCBI Taxonomy" id="2133958"/>
    <lineage>
        <taxon>Bacteria</taxon>
        <taxon>Bacillati</taxon>
        <taxon>Actinomycetota</taxon>
        <taxon>Actinomycetes</taxon>
        <taxon>Propionibacteriales</taxon>
        <taxon>Nocardioidaceae</taxon>
        <taxon>Nocardioides</taxon>
    </lineage>
</organism>
<dbReference type="Proteomes" id="UP000244867">
    <property type="component" value="Unassembled WGS sequence"/>
</dbReference>
<keyword evidence="6" id="KW-1185">Reference proteome</keyword>
<evidence type="ECO:0000313" key="5">
    <source>
        <dbReference type="EMBL" id="PUA83025.1"/>
    </source>
</evidence>
<dbReference type="Gene3D" id="3.40.50.150">
    <property type="entry name" value="Vaccinia Virus protein VP39"/>
    <property type="match status" value="1"/>
</dbReference>
<dbReference type="PANTHER" id="PTHR43464">
    <property type="entry name" value="METHYLTRANSFERASE"/>
    <property type="match status" value="1"/>
</dbReference>
<evidence type="ECO:0000259" key="4">
    <source>
        <dbReference type="Pfam" id="PF13649"/>
    </source>
</evidence>
<evidence type="ECO:0000313" key="6">
    <source>
        <dbReference type="Proteomes" id="UP000244867"/>
    </source>
</evidence>
<keyword evidence="3" id="KW-0949">S-adenosyl-L-methionine</keyword>
<comment type="caution">
    <text evidence="5">The sequence shown here is derived from an EMBL/GenBank/DDBJ whole genome shotgun (WGS) entry which is preliminary data.</text>
</comment>
<dbReference type="InterPro" id="IPR041698">
    <property type="entry name" value="Methyltransf_25"/>
</dbReference>
<proteinExistence type="predicted"/>
<evidence type="ECO:0000256" key="2">
    <source>
        <dbReference type="ARBA" id="ARBA00022679"/>
    </source>
</evidence>
<dbReference type="PANTHER" id="PTHR43464:SF19">
    <property type="entry name" value="UBIQUINONE BIOSYNTHESIS O-METHYLTRANSFERASE, MITOCHONDRIAL"/>
    <property type="match status" value="1"/>
</dbReference>
<dbReference type="GO" id="GO:0032259">
    <property type="term" value="P:methylation"/>
    <property type="evidence" value="ECO:0007669"/>
    <property type="project" value="UniProtKB-KW"/>
</dbReference>
<dbReference type="CDD" id="cd02440">
    <property type="entry name" value="AdoMet_MTases"/>
    <property type="match status" value="1"/>
</dbReference>
<evidence type="ECO:0000256" key="1">
    <source>
        <dbReference type="ARBA" id="ARBA00022603"/>
    </source>
</evidence>
<dbReference type="RefSeq" id="WP_108343211.1">
    <property type="nucleotide sequence ID" value="NZ_PYXZ01000001.1"/>
</dbReference>
<keyword evidence="1 5" id="KW-0489">Methyltransferase</keyword>
<dbReference type="GO" id="GO:0008168">
    <property type="term" value="F:methyltransferase activity"/>
    <property type="evidence" value="ECO:0007669"/>
    <property type="project" value="UniProtKB-KW"/>
</dbReference>
<reference evidence="5 6" key="1">
    <citation type="submission" date="2018-03" db="EMBL/GenBank/DDBJ databases">
        <authorList>
            <person name="Keele B.F."/>
        </authorList>
    </citation>
    <scope>NUCLEOTIDE SEQUENCE [LARGE SCALE GENOMIC DNA]</scope>
    <source>
        <strain evidence="5 6">IB-3</strain>
    </source>
</reference>
<dbReference type="Pfam" id="PF13649">
    <property type="entry name" value="Methyltransf_25"/>
    <property type="match status" value="1"/>
</dbReference>
<dbReference type="EMBL" id="PYXZ01000001">
    <property type="protein sequence ID" value="PUA83025.1"/>
    <property type="molecule type" value="Genomic_DNA"/>
</dbReference>
<protein>
    <submittedName>
        <fullName evidence="5">SAM-dependent methyltransferase</fullName>
    </submittedName>
</protein>
<dbReference type="OrthoDB" id="9786503at2"/>
<name>A0A2R7Z313_9ACTN</name>
<keyword evidence="2 5" id="KW-0808">Transferase</keyword>
<dbReference type="SUPFAM" id="SSF53335">
    <property type="entry name" value="S-adenosyl-L-methionine-dependent methyltransferases"/>
    <property type="match status" value="1"/>
</dbReference>
<accession>A0A2R7Z313</accession>
<feature type="domain" description="Methyltransferase" evidence="4">
    <location>
        <begin position="56"/>
        <end position="150"/>
    </location>
</feature>
<gene>
    <name evidence="5" type="ORF">C7S10_04925</name>
</gene>